<feature type="compositionally biased region" description="Basic and acidic residues" evidence="1">
    <location>
        <begin position="224"/>
        <end position="233"/>
    </location>
</feature>
<protein>
    <submittedName>
        <fullName evidence="3">Uncharacterized protein</fullName>
    </submittedName>
</protein>
<accession>A0A9W9Z6S2</accession>
<name>A0A9W9Z6S2_9CNID</name>
<feature type="region of interest" description="Disordered" evidence="1">
    <location>
        <begin position="377"/>
        <end position="423"/>
    </location>
</feature>
<feature type="compositionally biased region" description="Basic and acidic residues" evidence="1">
    <location>
        <begin position="100"/>
        <end position="114"/>
    </location>
</feature>
<feature type="compositionally biased region" description="Basic and acidic residues" evidence="1">
    <location>
        <begin position="566"/>
        <end position="583"/>
    </location>
</feature>
<comment type="caution">
    <text evidence="3">The sequence shown here is derived from an EMBL/GenBank/DDBJ whole genome shotgun (WGS) entry which is preliminary data.</text>
</comment>
<gene>
    <name evidence="3" type="ORF">OS493_036748</name>
</gene>
<feature type="compositionally biased region" description="Basic and acidic residues" evidence="1">
    <location>
        <begin position="485"/>
        <end position="534"/>
    </location>
</feature>
<feature type="region of interest" description="Disordered" evidence="1">
    <location>
        <begin position="436"/>
        <end position="610"/>
    </location>
</feature>
<feature type="compositionally biased region" description="Basic and acidic residues" evidence="1">
    <location>
        <begin position="185"/>
        <end position="198"/>
    </location>
</feature>
<feature type="region of interest" description="Disordered" evidence="1">
    <location>
        <begin position="51"/>
        <end position="303"/>
    </location>
</feature>
<feature type="compositionally biased region" description="Low complexity" evidence="1">
    <location>
        <begin position="463"/>
        <end position="474"/>
    </location>
</feature>
<feature type="compositionally biased region" description="Acidic residues" evidence="1">
    <location>
        <begin position="535"/>
        <end position="565"/>
    </location>
</feature>
<dbReference type="AlphaFoldDB" id="A0A9W9Z6S2"/>
<keyword evidence="4" id="KW-1185">Reference proteome</keyword>
<feature type="signal peptide" evidence="2">
    <location>
        <begin position="1"/>
        <end position="21"/>
    </location>
</feature>
<feature type="compositionally biased region" description="Basic and acidic residues" evidence="1">
    <location>
        <begin position="267"/>
        <end position="276"/>
    </location>
</feature>
<evidence type="ECO:0000256" key="2">
    <source>
        <dbReference type="SAM" id="SignalP"/>
    </source>
</evidence>
<sequence>MILSLLLRSTLLLLAANHSIAQEWYVQDNGPEYYAAPSIVQDTQPSFLEKREAEPSANESKTVYLSDHYAPYVRQKRDSTNNDDYEQRSSDVTEYASNDVSDHVDDHVSEEKGQPIDPNSSLDTNGYSDTNNSYEYTHHRDTNTSYDFVDSKQGGFKSNETTGKILEDTATNPDNDVMDEAEEPTNDHAERSETKPADNEAQQGSGKSYYQEDDKNTPINKVENNNKQERENATEAEESDQEDNVVGKEKEEKKTTTSLGEDGSGEQGKEDEWLRGDDDDDEYEDEQPVKRQNLAWGAPRPSQQYSYSNLPCCPANMICPGKLCFKPISHHVFQTPVVTRVSRVTSIIPDILATRAPPAPSFQPQVVPTPPQYVVTAPPGQGSKINPVKARPTAEKGATRKISSADQKVPNKGGSPQTKGFISDADDFAEYNGTEQSFAGYSNKENENKFYNSSTKDEDDKSAYSAKNYSSSYKTQETNDIPENDSIKMAEKEESTKKEQKSSDEPDYKDEIEKEAVEQEKEADRKAEKDKEQHDDDDDDEDDDDDDDSDDDEDDDEQNYNDDDDLKDKEHSVPDNTKQKDDISNPAGQSFAVSPTVLPGMCPPCPKPTKAQDIRVTHSYTLVSIDKSTIHEQAQEPGGPSNTPIASLSGEANVDELVKLWWSSLTVDPLMTYIASPRN</sequence>
<feature type="compositionally biased region" description="Acidic residues" evidence="1">
    <location>
        <begin position="234"/>
        <end position="243"/>
    </location>
</feature>
<evidence type="ECO:0000313" key="4">
    <source>
        <dbReference type="Proteomes" id="UP001163046"/>
    </source>
</evidence>
<feature type="compositionally biased region" description="Polar residues" evidence="1">
    <location>
        <begin position="117"/>
        <end position="135"/>
    </location>
</feature>
<feature type="compositionally biased region" description="Acidic residues" evidence="1">
    <location>
        <begin position="277"/>
        <end position="286"/>
    </location>
</feature>
<proteinExistence type="predicted"/>
<feature type="compositionally biased region" description="Basic and acidic residues" evidence="1">
    <location>
        <begin position="245"/>
        <end position="255"/>
    </location>
</feature>
<organism evidence="3 4">
    <name type="scientific">Desmophyllum pertusum</name>
    <dbReference type="NCBI Taxonomy" id="174260"/>
    <lineage>
        <taxon>Eukaryota</taxon>
        <taxon>Metazoa</taxon>
        <taxon>Cnidaria</taxon>
        <taxon>Anthozoa</taxon>
        <taxon>Hexacorallia</taxon>
        <taxon>Scleractinia</taxon>
        <taxon>Caryophylliina</taxon>
        <taxon>Caryophylliidae</taxon>
        <taxon>Desmophyllum</taxon>
    </lineage>
</organism>
<dbReference type="OrthoDB" id="10659279at2759"/>
<reference evidence="3" key="1">
    <citation type="submission" date="2023-01" db="EMBL/GenBank/DDBJ databases">
        <title>Genome assembly of the deep-sea coral Lophelia pertusa.</title>
        <authorList>
            <person name="Herrera S."/>
            <person name="Cordes E."/>
        </authorList>
    </citation>
    <scope>NUCLEOTIDE SEQUENCE</scope>
    <source>
        <strain evidence="3">USNM1676648</strain>
        <tissue evidence="3">Polyp</tissue>
    </source>
</reference>
<dbReference type="Proteomes" id="UP001163046">
    <property type="component" value="Unassembled WGS sequence"/>
</dbReference>
<evidence type="ECO:0000313" key="3">
    <source>
        <dbReference type="EMBL" id="KAJ7376142.1"/>
    </source>
</evidence>
<dbReference type="EMBL" id="MU826413">
    <property type="protein sequence ID" value="KAJ7376142.1"/>
    <property type="molecule type" value="Genomic_DNA"/>
</dbReference>
<feature type="chain" id="PRO_5040996044" evidence="2">
    <location>
        <begin position="22"/>
        <end position="679"/>
    </location>
</feature>
<evidence type="ECO:0000256" key="1">
    <source>
        <dbReference type="SAM" id="MobiDB-lite"/>
    </source>
</evidence>
<keyword evidence="2" id="KW-0732">Signal</keyword>
<feature type="compositionally biased region" description="Basic and acidic residues" evidence="1">
    <location>
        <begin position="75"/>
        <end position="91"/>
    </location>
</feature>